<dbReference type="PANTHER" id="PTHR11362">
    <property type="entry name" value="PHOSPHATIDYLETHANOLAMINE-BINDING PROTEIN"/>
    <property type="match status" value="1"/>
</dbReference>
<accession>A0A0B1SWN0</accession>
<dbReference type="InterPro" id="IPR008914">
    <property type="entry name" value="PEBP"/>
</dbReference>
<keyword evidence="2" id="KW-1185">Reference proteome</keyword>
<reference evidence="1 2" key="1">
    <citation type="submission" date="2014-03" db="EMBL/GenBank/DDBJ databases">
        <title>Draft genome of the hookworm Oesophagostomum dentatum.</title>
        <authorList>
            <person name="Mitreva M."/>
        </authorList>
    </citation>
    <scope>NUCLEOTIDE SEQUENCE [LARGE SCALE GENOMIC DNA]</scope>
    <source>
        <strain evidence="1 2">OD-Hann</strain>
    </source>
</reference>
<evidence type="ECO:0000313" key="2">
    <source>
        <dbReference type="Proteomes" id="UP000053660"/>
    </source>
</evidence>
<dbReference type="PANTHER" id="PTHR11362:SF82">
    <property type="entry name" value="PHOSPHATIDYLETHANOLAMINE-BINDING PROTEIN 4"/>
    <property type="match status" value="1"/>
</dbReference>
<proteinExistence type="predicted"/>
<dbReference type="EMBL" id="KN554297">
    <property type="protein sequence ID" value="KHJ89384.1"/>
    <property type="molecule type" value="Genomic_DNA"/>
</dbReference>
<dbReference type="InterPro" id="IPR036610">
    <property type="entry name" value="PEBP-like_sf"/>
</dbReference>
<dbReference type="Gene3D" id="3.90.280.10">
    <property type="entry name" value="PEBP-like"/>
    <property type="match status" value="1"/>
</dbReference>
<protein>
    <submittedName>
        <fullName evidence="1">Phosphatidylethanolamine-binding protein</fullName>
    </submittedName>
</protein>
<dbReference type="OrthoDB" id="6700855at2759"/>
<organism evidence="1 2">
    <name type="scientific">Oesophagostomum dentatum</name>
    <name type="common">Nodular worm</name>
    <dbReference type="NCBI Taxonomy" id="61180"/>
    <lineage>
        <taxon>Eukaryota</taxon>
        <taxon>Metazoa</taxon>
        <taxon>Ecdysozoa</taxon>
        <taxon>Nematoda</taxon>
        <taxon>Chromadorea</taxon>
        <taxon>Rhabditida</taxon>
        <taxon>Rhabditina</taxon>
        <taxon>Rhabditomorpha</taxon>
        <taxon>Strongyloidea</taxon>
        <taxon>Strongylidae</taxon>
        <taxon>Oesophagostomum</taxon>
    </lineage>
</organism>
<dbReference type="Proteomes" id="UP000053660">
    <property type="component" value="Unassembled WGS sequence"/>
</dbReference>
<sequence>MMRFSGTVEYPDAPSRKNPVARDFLHWLVVNIPGSHVRYGEEIVSYMGPKPPAGSGPHRYFILVYKQPRTISVGKTSRARFETHKFISKNELGKPIAGNYFTVWFSLCC</sequence>
<dbReference type="CDD" id="cd00866">
    <property type="entry name" value="PEBP_euk"/>
    <property type="match status" value="1"/>
</dbReference>
<dbReference type="Pfam" id="PF01161">
    <property type="entry name" value="PBP"/>
    <property type="match status" value="1"/>
</dbReference>
<dbReference type="InterPro" id="IPR035810">
    <property type="entry name" value="PEBP_euk"/>
</dbReference>
<name>A0A0B1SWN0_OESDE</name>
<gene>
    <name evidence="1" type="ORF">OESDEN_10795</name>
</gene>
<dbReference type="AlphaFoldDB" id="A0A0B1SWN0"/>
<evidence type="ECO:0000313" key="1">
    <source>
        <dbReference type="EMBL" id="KHJ89384.1"/>
    </source>
</evidence>
<dbReference type="SUPFAM" id="SSF49777">
    <property type="entry name" value="PEBP-like"/>
    <property type="match status" value="1"/>
</dbReference>